<dbReference type="RefSeq" id="XP_066918900.1">
    <property type="nucleotide sequence ID" value="XM_067062799.1"/>
</dbReference>
<evidence type="ECO:0000313" key="15">
    <source>
        <dbReference type="Proteomes" id="UP000594262"/>
    </source>
</evidence>
<evidence type="ECO:0000256" key="7">
    <source>
        <dbReference type="ARBA" id="ARBA00023015"/>
    </source>
</evidence>
<evidence type="ECO:0000256" key="6">
    <source>
        <dbReference type="ARBA" id="ARBA00022833"/>
    </source>
</evidence>
<dbReference type="Pfam" id="PF00096">
    <property type="entry name" value="zf-C2H2"/>
    <property type="match status" value="3"/>
</dbReference>
<keyword evidence="2" id="KW-0678">Repressor</keyword>
<reference evidence="14" key="1">
    <citation type="submission" date="2021-01" db="UniProtKB">
        <authorList>
            <consortium name="EnsemblMetazoa"/>
        </authorList>
    </citation>
    <scope>IDENTIFICATION</scope>
</reference>
<feature type="compositionally biased region" description="Low complexity" evidence="12">
    <location>
        <begin position="248"/>
        <end position="267"/>
    </location>
</feature>
<feature type="region of interest" description="Disordered" evidence="12">
    <location>
        <begin position="248"/>
        <end position="268"/>
    </location>
</feature>
<dbReference type="InterPro" id="IPR036236">
    <property type="entry name" value="Znf_C2H2_sf"/>
</dbReference>
<feature type="compositionally biased region" description="Polar residues" evidence="12">
    <location>
        <begin position="105"/>
        <end position="116"/>
    </location>
</feature>
<evidence type="ECO:0000256" key="11">
    <source>
        <dbReference type="PROSITE-ProRule" id="PRU00042"/>
    </source>
</evidence>
<dbReference type="FunFam" id="3.30.160.60:FF:000021">
    <property type="entry name" value="Basic krueppel-like factor 3"/>
    <property type="match status" value="1"/>
</dbReference>
<dbReference type="Proteomes" id="UP000594262">
    <property type="component" value="Unplaced"/>
</dbReference>
<keyword evidence="7" id="KW-0805">Transcription regulation</keyword>
<evidence type="ECO:0000256" key="8">
    <source>
        <dbReference type="ARBA" id="ARBA00023125"/>
    </source>
</evidence>
<comment type="subcellular location">
    <subcellularLocation>
        <location evidence="1">Nucleus</location>
    </subcellularLocation>
</comment>
<dbReference type="Gene3D" id="3.30.160.60">
    <property type="entry name" value="Classic Zinc Finger"/>
    <property type="match status" value="3"/>
</dbReference>
<dbReference type="GO" id="GO:0005634">
    <property type="term" value="C:nucleus"/>
    <property type="evidence" value="ECO:0007669"/>
    <property type="project" value="UniProtKB-SubCell"/>
</dbReference>
<dbReference type="AlphaFoldDB" id="A0A7M6DRI5"/>
<evidence type="ECO:0000256" key="10">
    <source>
        <dbReference type="ARBA" id="ARBA00023242"/>
    </source>
</evidence>
<proteinExistence type="predicted"/>
<dbReference type="OrthoDB" id="4748970at2759"/>
<feature type="compositionally biased region" description="Polar residues" evidence="12">
    <location>
        <begin position="39"/>
        <end position="53"/>
    </location>
</feature>
<evidence type="ECO:0000256" key="5">
    <source>
        <dbReference type="ARBA" id="ARBA00022771"/>
    </source>
</evidence>
<dbReference type="PANTHER" id="PTHR23235:SF120">
    <property type="entry name" value="KRUPPEL-LIKE FACTOR 15"/>
    <property type="match status" value="1"/>
</dbReference>
<dbReference type="PANTHER" id="PTHR23235">
    <property type="entry name" value="KRUEPPEL-LIKE TRANSCRIPTION FACTOR"/>
    <property type="match status" value="1"/>
</dbReference>
<dbReference type="EnsemblMetazoa" id="CLYHEMT024446.1">
    <property type="protein sequence ID" value="CLYHEMP024446.1"/>
    <property type="gene ID" value="CLYHEMG024446"/>
</dbReference>
<keyword evidence="4" id="KW-0677">Repeat</keyword>
<dbReference type="GeneID" id="136806241"/>
<evidence type="ECO:0000256" key="3">
    <source>
        <dbReference type="ARBA" id="ARBA00022723"/>
    </source>
</evidence>
<dbReference type="PROSITE" id="PS00028">
    <property type="entry name" value="ZINC_FINGER_C2H2_1"/>
    <property type="match status" value="3"/>
</dbReference>
<keyword evidence="15" id="KW-1185">Reference proteome</keyword>
<keyword evidence="3" id="KW-0479">Metal-binding</keyword>
<dbReference type="GO" id="GO:0000978">
    <property type="term" value="F:RNA polymerase II cis-regulatory region sequence-specific DNA binding"/>
    <property type="evidence" value="ECO:0007669"/>
    <property type="project" value="TreeGrafter"/>
</dbReference>
<dbReference type="SMART" id="SM00355">
    <property type="entry name" value="ZnF_C2H2"/>
    <property type="match status" value="3"/>
</dbReference>
<protein>
    <recommendedName>
        <fullName evidence="13">C2H2-type domain-containing protein</fullName>
    </recommendedName>
</protein>
<evidence type="ECO:0000256" key="9">
    <source>
        <dbReference type="ARBA" id="ARBA00023163"/>
    </source>
</evidence>
<name>A0A7M6DRI5_9CNID</name>
<dbReference type="SUPFAM" id="SSF57667">
    <property type="entry name" value="beta-beta-alpha zinc fingers"/>
    <property type="match status" value="2"/>
</dbReference>
<feature type="compositionally biased region" description="Basic and acidic residues" evidence="12">
    <location>
        <begin position="54"/>
        <end position="68"/>
    </location>
</feature>
<evidence type="ECO:0000256" key="12">
    <source>
        <dbReference type="SAM" id="MobiDB-lite"/>
    </source>
</evidence>
<keyword evidence="10" id="KW-0539">Nucleus</keyword>
<dbReference type="PROSITE" id="PS50157">
    <property type="entry name" value="ZINC_FINGER_C2H2_2"/>
    <property type="match status" value="3"/>
</dbReference>
<dbReference type="FunFam" id="3.30.160.60:FF:000563">
    <property type="entry name" value="Krueppel-like factor 8"/>
    <property type="match status" value="1"/>
</dbReference>
<keyword evidence="6" id="KW-0862">Zinc</keyword>
<evidence type="ECO:0000313" key="14">
    <source>
        <dbReference type="EnsemblMetazoa" id="CLYHEMP024446.1"/>
    </source>
</evidence>
<evidence type="ECO:0000256" key="2">
    <source>
        <dbReference type="ARBA" id="ARBA00022491"/>
    </source>
</evidence>
<organism evidence="14 15">
    <name type="scientific">Clytia hemisphaerica</name>
    <dbReference type="NCBI Taxonomy" id="252671"/>
    <lineage>
        <taxon>Eukaryota</taxon>
        <taxon>Metazoa</taxon>
        <taxon>Cnidaria</taxon>
        <taxon>Hydrozoa</taxon>
        <taxon>Hydroidolina</taxon>
        <taxon>Leptothecata</taxon>
        <taxon>Obeliida</taxon>
        <taxon>Clytiidae</taxon>
        <taxon>Clytia</taxon>
    </lineage>
</organism>
<feature type="domain" description="C2H2-type" evidence="13">
    <location>
        <begin position="303"/>
        <end position="332"/>
    </location>
</feature>
<evidence type="ECO:0000256" key="4">
    <source>
        <dbReference type="ARBA" id="ARBA00022737"/>
    </source>
</evidence>
<dbReference type="InterPro" id="IPR013087">
    <property type="entry name" value="Znf_C2H2_type"/>
</dbReference>
<feature type="region of interest" description="Disordered" evidence="12">
    <location>
        <begin position="105"/>
        <end position="140"/>
    </location>
</feature>
<feature type="region of interest" description="Disordered" evidence="12">
    <location>
        <begin position="33"/>
        <end position="81"/>
    </location>
</feature>
<keyword evidence="9" id="KW-0804">Transcription</keyword>
<dbReference type="GO" id="GO:0008270">
    <property type="term" value="F:zinc ion binding"/>
    <property type="evidence" value="ECO:0007669"/>
    <property type="project" value="UniProtKB-KW"/>
</dbReference>
<accession>A0A7M6DRI5</accession>
<feature type="domain" description="C2H2-type" evidence="13">
    <location>
        <begin position="333"/>
        <end position="360"/>
    </location>
</feature>
<dbReference type="FunFam" id="3.30.160.60:FF:000018">
    <property type="entry name" value="Krueppel-like factor 15"/>
    <property type="match status" value="1"/>
</dbReference>
<dbReference type="GO" id="GO:0000981">
    <property type="term" value="F:DNA-binding transcription factor activity, RNA polymerase II-specific"/>
    <property type="evidence" value="ECO:0007669"/>
    <property type="project" value="TreeGrafter"/>
</dbReference>
<evidence type="ECO:0000259" key="13">
    <source>
        <dbReference type="PROSITE" id="PS50157"/>
    </source>
</evidence>
<evidence type="ECO:0000256" key="1">
    <source>
        <dbReference type="ARBA" id="ARBA00004123"/>
    </source>
</evidence>
<sequence>MTEGKGMIDPREHCEKRPIKMIDQACQFDGPVEKKTLKDASTSMSSPEIVSQRSQDHVKNKNEEDQHHHSMSSQFIYPRNYEPPEKKDKCIHCIAAAAARRAANSQKAAHSASPPTIANVFPPPSSTENHHSPPEIFQASRPSMTRPTVHYEARHTGYPEDVKPVLVHAYDPSYTTQQASSTVTLIDTSRVYSRAPVEKIVVVQPVYHAPLPSVGTPSSTPMDFVPSLVVGATGNSMENSPAKMKETSVGSSMVSSPGSPLNLSNSNAKRRTHQCTYKGCNKIYTKSSHLKAHMRTHTGEKPYKCQWEGCAWKFARSDELTRHYRKHTGMRPFKCTKCERSFSRSDHLSLHMKRHVGEIEKPPTQVEIKPKMM</sequence>
<feature type="domain" description="C2H2-type" evidence="13">
    <location>
        <begin position="273"/>
        <end position="302"/>
    </location>
</feature>
<keyword evidence="5 11" id="KW-0863">Zinc-finger</keyword>
<keyword evidence="8" id="KW-0238">DNA-binding</keyword>